<comment type="caution">
    <text evidence="5">The sequence shown here is derived from an EMBL/GenBank/DDBJ whole genome shotgun (WGS) entry which is preliminary data.</text>
</comment>
<dbReference type="GO" id="GO:0000781">
    <property type="term" value="C:chromosome, telomeric region"/>
    <property type="evidence" value="ECO:0007669"/>
    <property type="project" value="UniProtKB-SubCell"/>
</dbReference>
<keyword evidence="3" id="KW-0779">Telomere</keyword>
<dbReference type="RefSeq" id="XP_015468482.1">
    <property type="nucleotide sequence ID" value="XM_015610674.1"/>
</dbReference>
<dbReference type="AlphaFoldDB" id="A0A0V1Q1U5"/>
<dbReference type="Gene3D" id="2.40.50.1040">
    <property type="match status" value="1"/>
</dbReference>
<keyword evidence="2" id="KW-0158">Chromosome</keyword>
<comment type="subcellular location">
    <subcellularLocation>
        <location evidence="1">Chromosome</location>
        <location evidence="1">Telomere</location>
    </subcellularLocation>
</comment>
<protein>
    <recommendedName>
        <fullName evidence="4">CST complex subunit Stn1 N-terminal domain-containing protein</fullName>
    </recommendedName>
</protein>
<dbReference type="GeneID" id="26838853"/>
<evidence type="ECO:0000256" key="3">
    <source>
        <dbReference type="ARBA" id="ARBA00022895"/>
    </source>
</evidence>
<keyword evidence="6" id="KW-1185">Reference proteome</keyword>
<name>A0A0V1Q1U5_9ASCO</name>
<sequence length="503" mass="58656">MEGASIRNKIDFAPGENHIALRYPNKCFYVPEVFHMAPTDGKVIPLFISDINKSRSILEVYGSKGFDKYINKFIMINNYPIKKVKITGKVIGEKFKDYSDWGERNPKNYVLVTVDDFSGDKTLNIEVKVKEALYLSAGLMFNTSYGKIVEVVGVVNDLSSKRELLAEYISIIGNNDELDLEIESWKEKLEFRKSILSSPWIYEPPKMAYTPMTYTEPKLLRKDYDRKKFKQNLGIIDVDNDNDFIPSIFREDSMLLRQPLRSCHNVIDLTDPTEEDENPEINKEFDVNREFEVEEIDEGVISDSEVQILEVNQVHSRGSNTGVTLQAIEEFQLTLEFIVWMLKYGQSPFKLADIYNYSKVKHLIENSAHLKLLSGPLDPNSQQNIRDTKHEIFHSIRHLLHIKYRLIDVSRNQDVNPHNLYQLTDHLRYCLNILKLHKINEDRTTVLNIESYLGIFKIHSNNLIGDVHYRLINGIIDWILTNEFNDRKDWEYDSKVIEWSYIG</sequence>
<feature type="domain" description="CST complex subunit Stn1 N-terminal" evidence="4">
    <location>
        <begin position="28"/>
        <end position="207"/>
    </location>
</feature>
<reference evidence="5 6" key="1">
    <citation type="submission" date="2015-11" db="EMBL/GenBank/DDBJ databases">
        <title>The genome of Debaryomyces fabryi.</title>
        <authorList>
            <person name="Tafer H."/>
            <person name="Lopandic K."/>
        </authorList>
    </citation>
    <scope>NUCLEOTIDE SEQUENCE [LARGE SCALE GENOMIC DNA]</scope>
    <source>
        <strain evidence="5 6">CBS 789</strain>
    </source>
</reference>
<evidence type="ECO:0000313" key="5">
    <source>
        <dbReference type="EMBL" id="KSA02380.1"/>
    </source>
</evidence>
<evidence type="ECO:0000259" key="4">
    <source>
        <dbReference type="Pfam" id="PF10451"/>
    </source>
</evidence>
<dbReference type="Proteomes" id="UP000054251">
    <property type="component" value="Unassembled WGS sequence"/>
</dbReference>
<evidence type="ECO:0000256" key="2">
    <source>
        <dbReference type="ARBA" id="ARBA00022454"/>
    </source>
</evidence>
<gene>
    <name evidence="5" type="ORF">AC631_01844</name>
</gene>
<proteinExistence type="predicted"/>
<accession>A0A0V1Q1U5</accession>
<dbReference type="Pfam" id="PF10451">
    <property type="entry name" value="Stn1"/>
    <property type="match status" value="1"/>
</dbReference>
<dbReference type="InterPro" id="IPR018856">
    <property type="entry name" value="Stn1_N"/>
</dbReference>
<evidence type="ECO:0000256" key="1">
    <source>
        <dbReference type="ARBA" id="ARBA00004574"/>
    </source>
</evidence>
<dbReference type="EMBL" id="LMYN01000028">
    <property type="protein sequence ID" value="KSA02380.1"/>
    <property type="molecule type" value="Genomic_DNA"/>
</dbReference>
<evidence type="ECO:0000313" key="6">
    <source>
        <dbReference type="Proteomes" id="UP000054251"/>
    </source>
</evidence>
<dbReference type="OrthoDB" id="77828at2759"/>
<organism evidence="5 6">
    <name type="scientific">Debaryomyces fabryi</name>
    <dbReference type="NCBI Taxonomy" id="58627"/>
    <lineage>
        <taxon>Eukaryota</taxon>
        <taxon>Fungi</taxon>
        <taxon>Dikarya</taxon>
        <taxon>Ascomycota</taxon>
        <taxon>Saccharomycotina</taxon>
        <taxon>Pichiomycetes</taxon>
        <taxon>Debaryomycetaceae</taxon>
        <taxon>Debaryomyces</taxon>
    </lineage>
</organism>